<evidence type="ECO:0000313" key="3">
    <source>
        <dbReference type="Proteomes" id="UP000094569"/>
    </source>
</evidence>
<comment type="caution">
    <text evidence="2">The sequence shown here is derived from an EMBL/GenBank/DDBJ whole genome shotgun (WGS) entry which is preliminary data.</text>
</comment>
<feature type="region of interest" description="Disordered" evidence="1">
    <location>
        <begin position="273"/>
        <end position="300"/>
    </location>
</feature>
<accession>A0A1E3BK96</accession>
<evidence type="ECO:0000256" key="1">
    <source>
        <dbReference type="SAM" id="MobiDB-lite"/>
    </source>
</evidence>
<dbReference type="PANTHER" id="PTHR22705:SF0">
    <property type="entry name" value="ZZ-TYPE ZINC FINGER-CONTAINING PROTEIN 3"/>
    <property type="match status" value="1"/>
</dbReference>
<evidence type="ECO:0000313" key="2">
    <source>
        <dbReference type="EMBL" id="ODM21390.1"/>
    </source>
</evidence>
<name>A0A1E3BK96_ASPCR</name>
<feature type="compositionally biased region" description="Pro residues" evidence="1">
    <location>
        <begin position="40"/>
        <end position="49"/>
    </location>
</feature>
<feature type="region of interest" description="Disordered" evidence="1">
    <location>
        <begin position="188"/>
        <end position="223"/>
    </location>
</feature>
<proteinExistence type="predicted"/>
<feature type="compositionally biased region" description="Pro residues" evidence="1">
    <location>
        <begin position="1"/>
        <end position="15"/>
    </location>
</feature>
<dbReference type="AlphaFoldDB" id="A0A1E3BK96"/>
<dbReference type="InterPro" id="IPR037830">
    <property type="entry name" value="ZZZ3"/>
</dbReference>
<dbReference type="Proteomes" id="UP000094569">
    <property type="component" value="Unassembled WGS sequence"/>
</dbReference>
<sequence>MQSPPNQPHEQPQPQPQQQAQEQAHNRNNTINHNNDARPGTPPPPPYSPVTPVFAQLAPVQNGPSGHPIVPPPISSSHSISPASTANPSALPPQHNAQTGSGTGTRPEVATEPPPPVPIGPISESDNPDVIALRSAISILQLQKQQSLRDMRALDRMKKAAAADPERFARELTSGNLKAEDKGGFINLNLSADEDDDDDEEMEGGEGVEGQGDVFSNLGKFPTPQNVVRMPPINWAKYQIVGEPLDKMHAEQLRRPSAGEPLREDLAQRAPEHVLASPYRPLVDKLETPGRATGAGRGRK</sequence>
<dbReference type="VEuPathDB" id="FungiDB:SI65_02233"/>
<feature type="compositionally biased region" description="Acidic residues" evidence="1">
    <location>
        <begin position="192"/>
        <end position="206"/>
    </location>
</feature>
<gene>
    <name evidence="2" type="ORF">SI65_02233</name>
</gene>
<reference evidence="2 3" key="1">
    <citation type="journal article" date="2016" name="BMC Genomics">
        <title>Comparative genomic and transcriptomic analyses of the Fuzhuan brick tea-fermentation fungus Aspergillus cristatus.</title>
        <authorList>
            <person name="Ge Y."/>
            <person name="Wang Y."/>
            <person name="Liu Y."/>
            <person name="Tan Y."/>
            <person name="Ren X."/>
            <person name="Zhang X."/>
            <person name="Hyde K.D."/>
            <person name="Liu Y."/>
            <person name="Liu Z."/>
        </authorList>
    </citation>
    <scope>NUCLEOTIDE SEQUENCE [LARGE SCALE GENOMIC DNA]</scope>
    <source>
        <strain evidence="2 3">GZAAS20.1005</strain>
    </source>
</reference>
<dbReference type="EMBL" id="JXNT01000002">
    <property type="protein sequence ID" value="ODM21390.1"/>
    <property type="molecule type" value="Genomic_DNA"/>
</dbReference>
<keyword evidence="3" id="KW-1185">Reference proteome</keyword>
<protein>
    <submittedName>
        <fullName evidence="2">Uncharacterized protein</fullName>
    </submittedName>
</protein>
<dbReference type="PANTHER" id="PTHR22705">
    <property type="entry name" value="ZINC FINGER, ZZ DOMAIN CONTAINING 3"/>
    <property type="match status" value="1"/>
</dbReference>
<feature type="compositionally biased region" description="Low complexity" evidence="1">
    <location>
        <begin position="16"/>
        <end position="34"/>
    </location>
</feature>
<dbReference type="OrthoDB" id="20473at2759"/>
<feature type="region of interest" description="Disordered" evidence="1">
    <location>
        <begin position="1"/>
        <end position="127"/>
    </location>
</feature>
<organism evidence="2 3">
    <name type="scientific">Aspergillus cristatus</name>
    <name type="common">Chinese Fuzhuan brick tea-fermentation fungus</name>
    <name type="synonym">Eurotium cristatum</name>
    <dbReference type="NCBI Taxonomy" id="573508"/>
    <lineage>
        <taxon>Eukaryota</taxon>
        <taxon>Fungi</taxon>
        <taxon>Dikarya</taxon>
        <taxon>Ascomycota</taxon>
        <taxon>Pezizomycotina</taxon>
        <taxon>Eurotiomycetes</taxon>
        <taxon>Eurotiomycetidae</taxon>
        <taxon>Eurotiales</taxon>
        <taxon>Aspergillaceae</taxon>
        <taxon>Aspergillus</taxon>
        <taxon>Aspergillus subgen. Aspergillus</taxon>
    </lineage>
</organism>